<feature type="compositionally biased region" description="Low complexity" evidence="1">
    <location>
        <begin position="384"/>
        <end position="394"/>
    </location>
</feature>
<evidence type="ECO:0000256" key="2">
    <source>
        <dbReference type="SAM" id="SignalP"/>
    </source>
</evidence>
<feature type="compositionally biased region" description="Low complexity" evidence="1">
    <location>
        <begin position="403"/>
        <end position="414"/>
    </location>
</feature>
<organism evidence="3 4">
    <name type="scientific">Arthrobotrys musiformis</name>
    <dbReference type="NCBI Taxonomy" id="47236"/>
    <lineage>
        <taxon>Eukaryota</taxon>
        <taxon>Fungi</taxon>
        <taxon>Dikarya</taxon>
        <taxon>Ascomycota</taxon>
        <taxon>Pezizomycotina</taxon>
        <taxon>Orbiliomycetes</taxon>
        <taxon>Orbiliales</taxon>
        <taxon>Orbiliaceae</taxon>
        <taxon>Arthrobotrys</taxon>
    </lineage>
</organism>
<evidence type="ECO:0000256" key="1">
    <source>
        <dbReference type="SAM" id="MobiDB-lite"/>
    </source>
</evidence>
<dbReference type="AlphaFoldDB" id="A0AAV9WNK5"/>
<dbReference type="Proteomes" id="UP001370758">
    <property type="component" value="Unassembled WGS sequence"/>
</dbReference>
<protein>
    <submittedName>
        <fullName evidence="3">Uncharacterized protein</fullName>
    </submittedName>
</protein>
<sequence length="421" mass="46211">MQTPIVSLTILLALTLWSRVLNSVVALPLELIAPKNTTMQLKSLGRIGNDTLELADVPGATHLDIITGLDHQMQNQSITLLKNESYADPRRASFDGTPYVEAWEVECEMPHQVIAFWLLNHGSTSILDESLVFPYDLGWDFQSMTATAEGHAAVSAHVLTRQGECYFCNCFETVGENKESHLGAGELYSNPLQPDGLCIQPEVANACWLIFRCQCMKVLRQRDEPEFGTRDPFSNINNVDGGIPIPQPANKFYLARAGIGSHRLETIHENLPIFDIEGWGLGGPSRQWRPPHSLPKASFAMDTKEPYGYHLEGPDEHYRPPFYGLGEIGGLKGHSVSGFKAKRSLNTSEKPHTSIDPIPVPSSTTTRKAVTNQSTADPGLEIETTSTPDTQPDSPRIPDNKGSSSPDSDMDSISGPLLPLD</sequence>
<reference evidence="3 4" key="1">
    <citation type="submission" date="2023-08" db="EMBL/GenBank/DDBJ databases">
        <authorList>
            <person name="Palmer J.M."/>
        </authorList>
    </citation>
    <scope>NUCLEOTIDE SEQUENCE [LARGE SCALE GENOMIC DNA]</scope>
    <source>
        <strain evidence="3 4">TWF481</strain>
    </source>
</reference>
<comment type="caution">
    <text evidence="3">The sequence shown here is derived from an EMBL/GenBank/DDBJ whole genome shotgun (WGS) entry which is preliminary data.</text>
</comment>
<feature type="compositionally biased region" description="Polar residues" evidence="1">
    <location>
        <begin position="361"/>
        <end position="376"/>
    </location>
</feature>
<proteinExistence type="predicted"/>
<keyword evidence="4" id="KW-1185">Reference proteome</keyword>
<evidence type="ECO:0000313" key="4">
    <source>
        <dbReference type="Proteomes" id="UP001370758"/>
    </source>
</evidence>
<dbReference type="EMBL" id="JAVHJL010000001">
    <property type="protein sequence ID" value="KAK6511300.1"/>
    <property type="molecule type" value="Genomic_DNA"/>
</dbReference>
<feature type="region of interest" description="Disordered" evidence="1">
    <location>
        <begin position="344"/>
        <end position="421"/>
    </location>
</feature>
<name>A0AAV9WNK5_9PEZI</name>
<keyword evidence="2" id="KW-0732">Signal</keyword>
<gene>
    <name evidence="3" type="ORF">TWF481_000221</name>
</gene>
<evidence type="ECO:0000313" key="3">
    <source>
        <dbReference type="EMBL" id="KAK6511300.1"/>
    </source>
</evidence>
<feature type="chain" id="PRO_5044001601" evidence="2">
    <location>
        <begin position="27"/>
        <end position="421"/>
    </location>
</feature>
<accession>A0AAV9WNK5</accession>
<feature type="signal peptide" evidence="2">
    <location>
        <begin position="1"/>
        <end position="26"/>
    </location>
</feature>